<proteinExistence type="predicted"/>
<evidence type="ECO:0000313" key="4">
    <source>
        <dbReference type="Proteomes" id="UP000004407"/>
    </source>
</evidence>
<dbReference type="eggNOG" id="COG1452">
    <property type="taxonomic scope" value="Bacteria"/>
</dbReference>
<gene>
    <name evidence="3" type="ORF">HMPREF0673_02103</name>
</gene>
<dbReference type="RefSeq" id="WP_007901279.1">
    <property type="nucleotide sequence ID" value="NZ_JH379446.1"/>
</dbReference>
<dbReference type="Proteomes" id="UP000004407">
    <property type="component" value="Unassembled WGS sequence"/>
</dbReference>
<comment type="caution">
    <text evidence="3">The sequence shown here is derived from an EMBL/GenBank/DDBJ whole genome shotgun (WGS) entry which is preliminary data.</text>
</comment>
<evidence type="ECO:0000259" key="2">
    <source>
        <dbReference type="Pfam" id="PF13100"/>
    </source>
</evidence>
<dbReference type="HOGENOM" id="CLU_014976_1_1_10"/>
<evidence type="ECO:0000313" key="3">
    <source>
        <dbReference type="EMBL" id="EHJ38291.1"/>
    </source>
</evidence>
<protein>
    <recommendedName>
        <fullName evidence="2">Organic solvent tolerance-like N-terminal domain-containing protein</fullName>
    </recommendedName>
</protein>
<dbReference type="PATRIC" id="fig|1002367.3.peg.1705"/>
<accession>G6AZN6</accession>
<dbReference type="InterPro" id="IPR005653">
    <property type="entry name" value="OstA-like_N"/>
</dbReference>
<name>G6AZN6_9BACT</name>
<evidence type="ECO:0000256" key="1">
    <source>
        <dbReference type="SAM" id="MobiDB-lite"/>
    </source>
</evidence>
<dbReference type="Gene3D" id="2.60.450.10">
    <property type="entry name" value="Lipopolysaccharide (LPS) transport protein A like domain"/>
    <property type="match status" value="2"/>
</dbReference>
<dbReference type="GeneID" id="78337649"/>
<reference evidence="3 4" key="1">
    <citation type="submission" date="2011-08" db="EMBL/GenBank/DDBJ databases">
        <authorList>
            <person name="Weinstock G."/>
            <person name="Sodergren E."/>
            <person name="Clifton S."/>
            <person name="Fulton L."/>
            <person name="Fulton B."/>
            <person name="Courtney L."/>
            <person name="Fronick C."/>
            <person name="Harrison M."/>
            <person name="Strong C."/>
            <person name="Farmer C."/>
            <person name="Delahaunty K."/>
            <person name="Markovic C."/>
            <person name="Hall O."/>
            <person name="Minx P."/>
            <person name="Tomlinson C."/>
            <person name="Mitreva M."/>
            <person name="Hou S."/>
            <person name="Chen J."/>
            <person name="Wollam A."/>
            <person name="Pepin K.H."/>
            <person name="Johnson M."/>
            <person name="Bhonagiri V."/>
            <person name="Zhang X."/>
            <person name="Suruliraj S."/>
            <person name="Warren W."/>
            <person name="Chinwalla A."/>
            <person name="Mardis E.R."/>
            <person name="Wilson R.K."/>
        </authorList>
    </citation>
    <scope>NUCLEOTIDE SEQUENCE [LARGE SCALE GENOMIC DNA]</scope>
    <source>
        <strain evidence="3 4">DSM 18206</strain>
    </source>
</reference>
<feature type="domain" description="Organic solvent tolerance-like N-terminal" evidence="2">
    <location>
        <begin position="46"/>
        <end position="203"/>
    </location>
</feature>
<feature type="region of interest" description="Disordered" evidence="1">
    <location>
        <begin position="530"/>
        <end position="551"/>
    </location>
</feature>
<dbReference type="Pfam" id="PF13100">
    <property type="entry name" value="OstA_2"/>
    <property type="match status" value="1"/>
</dbReference>
<dbReference type="AlphaFoldDB" id="G6AZN6"/>
<dbReference type="EMBL" id="AFZZ01000179">
    <property type="protein sequence ID" value="EHJ38291.1"/>
    <property type="molecule type" value="Genomic_DNA"/>
</dbReference>
<sequence length="551" mass="63413">MRKEQSPITHNWHRTALAAVLCLFGFCLIWASAAPKGKKKRQKTDERVYLVHSDELTYDIYGAVPDAQILRGKVHFTHAGAELWCDSAYFFQEANSVEAFGHVHFKQGDTLSLTCKYADYIGAEQMMHARHNVVLKHRTQTLYTDSLDYDRLYDNAYFFEGGRLVDGKDELVSDWGEYNTATRKASFFYGVQMRSGENFINTDSLHYDTRTRIAHVTGPSTITSKGTVINTTDAYTNSKTNMSQLYGRSTIIDGKKTITGDSLFHNDKSKENEGFGNVIYVDSVNKNELHCDHLFYNETTGYGFATKRALMVDYSQKDTLYMHADSVKLYTFNIETDSVYRKVHAYNHVRAYRNDVQAVCDSLVFNSQDSCMTMYRDPILWNLGRQILGEVIHVYMNDSTVRKAEVIGQALSVEKCDEKNHYNQISSKRMDAFFTDGALRRAEAIGTVKSLYYNADSKDSTLSELNYMETDTLRMYMSPTRELEKIWASKATGTMYPITQIPPERYQLPEFAWFDYVRPKDKDDVFNWRGKAEGTELKEQPRREAPLQRLE</sequence>
<organism evidence="3 4">
    <name type="scientific">Leyella stercorea DSM 18206</name>
    <dbReference type="NCBI Taxonomy" id="1002367"/>
    <lineage>
        <taxon>Bacteria</taxon>
        <taxon>Pseudomonadati</taxon>
        <taxon>Bacteroidota</taxon>
        <taxon>Bacteroidia</taxon>
        <taxon>Bacteroidales</taxon>
        <taxon>Prevotellaceae</taxon>
        <taxon>Leyella</taxon>
    </lineage>
</organism>